<dbReference type="RefSeq" id="WP_003334560.1">
    <property type="nucleotide sequence ID" value="NZ_CP007806.1"/>
</dbReference>
<protein>
    <submittedName>
        <fullName evidence="1">Uncharacterized protein</fullName>
    </submittedName>
</protein>
<evidence type="ECO:0000313" key="2">
    <source>
        <dbReference type="Proteomes" id="UP000005850"/>
    </source>
</evidence>
<sequence>MGFCCGAGMIGSFGTLRHVEILVHNVPIMYCPVCNRTRVHPTVEGEYEILVEYAQGDHAAEVDFAEFVDLDKLSELFENCSMTDQGSYDESLKRQIDIALDLLGIAKQMNDLEWREALTNRLTNLSHRLRQHHANERKTKKAF</sequence>
<reference evidence="1 2" key="1">
    <citation type="journal article" date="2011" name="J. Bacteriol.">
        <title>Genome sequence of Brevibacillus laterosporus LMG 15441, a pathogen of invertebrates.</title>
        <authorList>
            <person name="Djukic M."/>
            <person name="Poehlein A."/>
            <person name="Thurmer A."/>
            <person name="Daniel R."/>
        </authorList>
    </citation>
    <scope>NUCLEOTIDE SEQUENCE [LARGE SCALE GENOMIC DNA]</scope>
    <source>
        <strain evidence="1 2">LMG 15441</strain>
    </source>
</reference>
<gene>
    <name evidence="1" type="ORF">BRLA_c041650</name>
</gene>
<dbReference type="EMBL" id="CP007806">
    <property type="protein sequence ID" value="AIG28440.1"/>
    <property type="molecule type" value="Genomic_DNA"/>
</dbReference>
<keyword evidence="2" id="KW-1185">Reference proteome</keyword>
<dbReference type="KEGG" id="blr:BRLA_c041650"/>
<proteinExistence type="predicted"/>
<dbReference type="STRING" id="1042163.BRLA_c041650"/>
<dbReference type="AlphaFoldDB" id="A0A075RGT7"/>
<organism evidence="1 2">
    <name type="scientific">Brevibacillus laterosporus LMG 15441</name>
    <dbReference type="NCBI Taxonomy" id="1042163"/>
    <lineage>
        <taxon>Bacteria</taxon>
        <taxon>Bacillati</taxon>
        <taxon>Bacillota</taxon>
        <taxon>Bacilli</taxon>
        <taxon>Bacillales</taxon>
        <taxon>Paenibacillaceae</taxon>
        <taxon>Brevibacillus</taxon>
    </lineage>
</organism>
<name>A0A075RGT7_BRELA</name>
<accession>A0A075RGT7</accession>
<dbReference type="eggNOG" id="ENOG5032W73">
    <property type="taxonomic scope" value="Bacteria"/>
</dbReference>
<dbReference type="Proteomes" id="UP000005850">
    <property type="component" value="Chromosome"/>
</dbReference>
<evidence type="ECO:0000313" key="1">
    <source>
        <dbReference type="EMBL" id="AIG28440.1"/>
    </source>
</evidence>
<dbReference type="HOGENOM" id="CLU_1883692_0_0_9"/>